<dbReference type="SUPFAM" id="SSF56322">
    <property type="entry name" value="ADC synthase"/>
    <property type="match status" value="1"/>
</dbReference>
<dbReference type="AlphaFoldDB" id="A0ABD5SVV1"/>
<evidence type="ECO:0000256" key="2">
    <source>
        <dbReference type="ARBA" id="ARBA00012266"/>
    </source>
</evidence>
<proteinExistence type="inferred from homology"/>
<dbReference type="InterPro" id="IPR019999">
    <property type="entry name" value="Anth_synth_I-like"/>
</dbReference>
<feature type="non-terminal residue" evidence="7">
    <location>
        <position position="1"/>
    </location>
</feature>
<sequence length="187" mass="20164">PILAALEGLLAGDRLVRGNCDVPVPCGAVGWLSYDVARELETLPDAAVDDRGLPRLEVAVYDRFAAWEEPTDGDVPLRITACPRIGDPDSDSDFDPESAEEPTDVALESAYERGRDRTLVVAEAVRDADPGIGDPPVSSPEATFESDCGRETFADRVRRVKEHVRAGDTFQTNVSQRLVAPAAVHPV</sequence>
<dbReference type="InterPro" id="IPR006805">
    <property type="entry name" value="Anth_synth_I_N"/>
</dbReference>
<name>A0ABD5SVV1_9EURY</name>
<evidence type="ECO:0000256" key="5">
    <source>
        <dbReference type="SAM" id="MobiDB-lite"/>
    </source>
</evidence>
<feature type="domain" description="Anthranilate synthase component I N-terminal" evidence="6">
    <location>
        <begin position="20"/>
        <end position="65"/>
    </location>
</feature>
<gene>
    <name evidence="7" type="ORF">ACFQE6_29480</name>
</gene>
<comment type="catalytic activity">
    <reaction evidence="4">
        <text>chorismate + L-glutamine = anthranilate + pyruvate + L-glutamate + H(+)</text>
        <dbReference type="Rhea" id="RHEA:21732"/>
        <dbReference type="ChEBI" id="CHEBI:15361"/>
        <dbReference type="ChEBI" id="CHEBI:15378"/>
        <dbReference type="ChEBI" id="CHEBI:16567"/>
        <dbReference type="ChEBI" id="CHEBI:29748"/>
        <dbReference type="ChEBI" id="CHEBI:29985"/>
        <dbReference type="ChEBI" id="CHEBI:58359"/>
        <dbReference type="EC" id="4.1.3.27"/>
    </reaction>
</comment>
<evidence type="ECO:0000313" key="7">
    <source>
        <dbReference type="EMBL" id="MFC6768997.1"/>
    </source>
</evidence>
<feature type="non-terminal residue" evidence="7">
    <location>
        <position position="187"/>
    </location>
</feature>
<comment type="similarity">
    <text evidence="1">Belongs to the anthranilate synthase component I family.</text>
</comment>
<dbReference type="Pfam" id="PF04715">
    <property type="entry name" value="Anth_synt_I_N"/>
    <property type="match status" value="1"/>
</dbReference>
<dbReference type="InterPro" id="IPR005801">
    <property type="entry name" value="ADC_synthase"/>
</dbReference>
<dbReference type="PANTHER" id="PTHR11236">
    <property type="entry name" value="AMINOBENZOATE/ANTHRANILATE SYNTHASE"/>
    <property type="match status" value="1"/>
</dbReference>
<evidence type="ECO:0000256" key="1">
    <source>
        <dbReference type="ARBA" id="ARBA00009562"/>
    </source>
</evidence>
<evidence type="ECO:0000256" key="4">
    <source>
        <dbReference type="ARBA" id="ARBA00047683"/>
    </source>
</evidence>
<dbReference type="PANTHER" id="PTHR11236:SF9">
    <property type="entry name" value="ANTHRANILATE SYNTHASE COMPONENT 1"/>
    <property type="match status" value="1"/>
</dbReference>
<dbReference type="EMBL" id="JBHSWV010000654">
    <property type="protein sequence ID" value="MFC6768997.1"/>
    <property type="molecule type" value="Genomic_DNA"/>
</dbReference>
<feature type="region of interest" description="Disordered" evidence="5">
    <location>
        <begin position="83"/>
        <end position="102"/>
    </location>
</feature>
<accession>A0ABD5SVV1</accession>
<evidence type="ECO:0000313" key="8">
    <source>
        <dbReference type="Proteomes" id="UP001596383"/>
    </source>
</evidence>
<feature type="compositionally biased region" description="Acidic residues" evidence="5">
    <location>
        <begin position="88"/>
        <end position="102"/>
    </location>
</feature>
<dbReference type="EC" id="4.1.3.27" evidence="2"/>
<comment type="pathway">
    <text evidence="3">Amino-acid biosynthesis.</text>
</comment>
<dbReference type="Proteomes" id="UP001596383">
    <property type="component" value="Unassembled WGS sequence"/>
</dbReference>
<dbReference type="GO" id="GO:0004049">
    <property type="term" value="F:anthranilate synthase activity"/>
    <property type="evidence" value="ECO:0007669"/>
    <property type="project" value="UniProtKB-EC"/>
</dbReference>
<comment type="caution">
    <text evidence="7">The sequence shown here is derived from an EMBL/GenBank/DDBJ whole genome shotgun (WGS) entry which is preliminary data.</text>
</comment>
<keyword evidence="8" id="KW-1185">Reference proteome</keyword>
<organism evidence="7 8">
    <name type="scientific">Natrinema soli</name>
    <dbReference type="NCBI Taxonomy" id="1930624"/>
    <lineage>
        <taxon>Archaea</taxon>
        <taxon>Methanobacteriati</taxon>
        <taxon>Methanobacteriota</taxon>
        <taxon>Stenosarchaea group</taxon>
        <taxon>Halobacteria</taxon>
        <taxon>Halobacteriales</taxon>
        <taxon>Natrialbaceae</taxon>
        <taxon>Natrinema</taxon>
    </lineage>
</organism>
<evidence type="ECO:0000259" key="6">
    <source>
        <dbReference type="Pfam" id="PF04715"/>
    </source>
</evidence>
<reference evidence="7 8" key="1">
    <citation type="journal article" date="2019" name="Int. J. Syst. Evol. Microbiol.">
        <title>The Global Catalogue of Microorganisms (GCM) 10K type strain sequencing project: providing services to taxonomists for standard genome sequencing and annotation.</title>
        <authorList>
            <consortium name="The Broad Institute Genomics Platform"/>
            <consortium name="The Broad Institute Genome Sequencing Center for Infectious Disease"/>
            <person name="Wu L."/>
            <person name="Ma J."/>
        </authorList>
    </citation>
    <scope>NUCLEOTIDE SEQUENCE [LARGE SCALE GENOMIC DNA]</scope>
    <source>
        <strain evidence="7 8">LMG 29247</strain>
    </source>
</reference>
<evidence type="ECO:0000256" key="3">
    <source>
        <dbReference type="ARBA" id="ARBA00029440"/>
    </source>
</evidence>
<dbReference type="Gene3D" id="3.60.120.10">
    <property type="entry name" value="Anthranilate synthase"/>
    <property type="match status" value="1"/>
</dbReference>
<protein>
    <recommendedName>
        <fullName evidence="2">anthranilate synthase</fullName>
        <ecNumber evidence="2">4.1.3.27</ecNumber>
    </recommendedName>
</protein>